<evidence type="ECO:0000256" key="2">
    <source>
        <dbReference type="ARBA" id="ARBA00023015"/>
    </source>
</evidence>
<organism evidence="7 8">
    <name type="scientific">Aplysia californica</name>
    <name type="common">California sea hare</name>
    <dbReference type="NCBI Taxonomy" id="6500"/>
    <lineage>
        <taxon>Eukaryota</taxon>
        <taxon>Metazoa</taxon>
        <taxon>Spiralia</taxon>
        <taxon>Lophotrochozoa</taxon>
        <taxon>Mollusca</taxon>
        <taxon>Gastropoda</taxon>
        <taxon>Heterobranchia</taxon>
        <taxon>Euthyneura</taxon>
        <taxon>Tectipleura</taxon>
        <taxon>Aplysiida</taxon>
        <taxon>Aplysioidea</taxon>
        <taxon>Aplysiidae</taxon>
        <taxon>Aplysia</taxon>
    </lineage>
</organism>
<feature type="compositionally biased region" description="Low complexity" evidence="5">
    <location>
        <begin position="750"/>
        <end position="763"/>
    </location>
</feature>
<feature type="region of interest" description="Disordered" evidence="5">
    <location>
        <begin position="1160"/>
        <end position="1266"/>
    </location>
</feature>
<dbReference type="PANTHER" id="PTHR23043">
    <property type="entry name" value="HYPOXIA-INDUCIBLE FACTOR 1 ALPHA"/>
    <property type="match status" value="1"/>
</dbReference>
<dbReference type="RefSeq" id="XP_005094814.2">
    <property type="nucleotide sequence ID" value="XM_005094757.2"/>
</dbReference>
<protein>
    <submittedName>
        <fullName evidence="8">Mucin-17</fullName>
    </submittedName>
</protein>
<keyword evidence="2" id="KW-0805">Transcription regulation</keyword>
<dbReference type="InterPro" id="IPR000014">
    <property type="entry name" value="PAS"/>
</dbReference>
<feature type="domain" description="PAS" evidence="6">
    <location>
        <begin position="1"/>
        <end position="43"/>
    </location>
</feature>
<dbReference type="InterPro" id="IPR035965">
    <property type="entry name" value="PAS-like_dom_sf"/>
</dbReference>
<evidence type="ECO:0000259" key="6">
    <source>
        <dbReference type="PROSITE" id="PS50112"/>
    </source>
</evidence>
<dbReference type="SMART" id="SM00086">
    <property type="entry name" value="PAC"/>
    <property type="match status" value="1"/>
</dbReference>
<dbReference type="PROSITE" id="PS50112">
    <property type="entry name" value="PAS"/>
    <property type="match status" value="1"/>
</dbReference>
<feature type="compositionally biased region" description="Low complexity" evidence="5">
    <location>
        <begin position="1076"/>
        <end position="1115"/>
    </location>
</feature>
<reference evidence="8" key="1">
    <citation type="submission" date="2025-08" db="UniProtKB">
        <authorList>
            <consortium name="RefSeq"/>
        </authorList>
    </citation>
    <scope>IDENTIFICATION</scope>
</reference>
<evidence type="ECO:0000256" key="5">
    <source>
        <dbReference type="SAM" id="MobiDB-lite"/>
    </source>
</evidence>
<evidence type="ECO:0000256" key="3">
    <source>
        <dbReference type="ARBA" id="ARBA00023163"/>
    </source>
</evidence>
<evidence type="ECO:0000256" key="4">
    <source>
        <dbReference type="ARBA" id="ARBA00023242"/>
    </source>
</evidence>
<feature type="region of interest" description="Disordered" evidence="5">
    <location>
        <begin position="1060"/>
        <end position="1141"/>
    </location>
</feature>
<dbReference type="Proteomes" id="UP000694888">
    <property type="component" value="Unplaced"/>
</dbReference>
<name>A0ABM0JJ34_APLCA</name>
<feature type="region of interest" description="Disordered" evidence="5">
    <location>
        <begin position="894"/>
        <end position="936"/>
    </location>
</feature>
<sequence length="1266" mass="137891">MFLSRHDLSFHFIYCDPRIVNLIGYEPKDVLGRTVYQFHCPRDVIMCMHCHRSLMTNGSVKSTYYRFLSRTGAWVWLITHATIVYDTAQKPQYIVCRNYVVTHEEAERALSRDKSEFNRMRCLGFSLETELPLPKSVTVPKQLTMAHFSPLKPVDPLKRLDSIFSIPPVDVSSNPYVRRGRKSMRFEDDDFENPLVESRHESQRSDCSDSVISNSTVDSMQASTGVSDSPVMSIQTDRRLSQLSDTFSAYSGSCCMDIVPSSASTMLTVPQDSAMSETDLGTLDLGDEYTLSPDSDMIITQSDLSSGGLQPLKLQDLGQSPRMQNKTNVSTSVNDSLSNLNVMASLSSSMSVAKENDVLNAPFQSNQNIDPNSMLSDFSSFIMPEPGPQNFVDDLFAEETNIEGNLQNVLPMSGNMNTQHGVGTADEVNTSESFPGNFDLMWQSTPSVQVSIGEDFSAGLSSSQEGAQIAGNAVTLTSSPSTSLHNSQLPPSSLYSTPGEVESFLCGITDRITRKSIDFPSVYGQEEVEAADLLNETDVTTLLTNNGSDPFLNGMSMDTSEFPTDLDTNFTLKSTIPSCLSSQSPSLNEKSSMNASQGSPVSKITFMSSFDPTVMNSNKSSRPNQCSTLCFGVGGSNTCINICTPSSGSVSQASDNQFIPSQQTSASPPRASLGLEYESETLRRQSLLRTLLDKGETVQGPLTHEEWILTQSLSKQNDPKKDKCTKNEREVQATSKRHKIVKNGGRKSTELPLPQSSSLSSTSKFRKGGCDGKMKTKELPLPLRPCTSVSVTAGENRSNQLFSTCHQGTAMMQEQANYDSMANQQVPSERHIEMEDFDFPDDLLDLDVESCGPIGHDQAQALISDLSSNASWEDSLYTFIEAQIKAQVSSCMDQAPSQTPVTSTLASLPVQSSASCHGQGTSMSSSPPVGSPTGKTSLLRAAVTNPDMDKLIEQFPFHTAQTFSSQMPQQTQELPPCGPTVAQKVAAYEQSIMGSSPPLHTSHKVNCKISAPMKSPARMISSEKSDHEQSYFSNSKSPKTMSIFGKSPCSAAANVMRTSASPATSFPPQMSQMRRSTPQKSFSPPQTSPTSRSKTSSPRGSGSADPSSSSSEPVSVMVLRKESGRSRKSKSIAIQTESNSQEVYPEFELSASDTVMYPSVSFSSPPEASRRTPALSVPSPASSAASPSMTELEKFLRGQSDAQDGSTHDGNSRDGSGAGTPFLQRLLTGELSRDNYQRLDQQMMEEERRETAFPSARCEMREHNFS</sequence>
<keyword evidence="3" id="KW-0804">Transcription</keyword>
<feature type="compositionally biased region" description="Polar residues" evidence="5">
    <location>
        <begin position="1060"/>
        <end position="1075"/>
    </location>
</feature>
<accession>A0ABM0JJ34</accession>
<evidence type="ECO:0000256" key="1">
    <source>
        <dbReference type="ARBA" id="ARBA00004123"/>
    </source>
</evidence>
<dbReference type="CDD" id="cd00130">
    <property type="entry name" value="PAS"/>
    <property type="match status" value="1"/>
</dbReference>
<feature type="region of interest" description="Disordered" evidence="5">
    <location>
        <begin position="1019"/>
        <end position="1038"/>
    </location>
</feature>
<proteinExistence type="predicted"/>
<keyword evidence="4" id="KW-0539">Nucleus</keyword>
<dbReference type="GeneID" id="101857241"/>
<feature type="compositionally biased region" description="Basic residues" evidence="5">
    <location>
        <begin position="735"/>
        <end position="745"/>
    </location>
</feature>
<dbReference type="NCBIfam" id="TIGR00229">
    <property type="entry name" value="sensory_box"/>
    <property type="match status" value="1"/>
</dbReference>
<dbReference type="Gene3D" id="3.30.450.20">
    <property type="entry name" value="PAS domain"/>
    <property type="match status" value="1"/>
</dbReference>
<comment type="subcellular location">
    <subcellularLocation>
        <location evidence="1">Nucleus</location>
    </subcellularLocation>
</comment>
<evidence type="ECO:0000313" key="8">
    <source>
        <dbReference type="RefSeq" id="XP_005094814.2"/>
    </source>
</evidence>
<keyword evidence="7" id="KW-1185">Reference proteome</keyword>
<feature type="compositionally biased region" description="Low complexity" evidence="5">
    <location>
        <begin position="1173"/>
        <end position="1188"/>
    </location>
</feature>
<dbReference type="PANTHER" id="PTHR23043:SF40">
    <property type="match status" value="1"/>
</dbReference>
<dbReference type="SUPFAM" id="SSF55785">
    <property type="entry name" value="PYP-like sensor domain (PAS domain)"/>
    <property type="match status" value="1"/>
</dbReference>
<feature type="compositionally biased region" description="Polar residues" evidence="5">
    <location>
        <begin position="1132"/>
        <end position="1141"/>
    </location>
</feature>
<dbReference type="Pfam" id="PF14598">
    <property type="entry name" value="PAS_11"/>
    <property type="match status" value="1"/>
</dbReference>
<gene>
    <name evidence="8" type="primary">LOC101857241</name>
</gene>
<evidence type="ECO:0000313" key="7">
    <source>
        <dbReference type="Proteomes" id="UP000694888"/>
    </source>
</evidence>
<dbReference type="InterPro" id="IPR001610">
    <property type="entry name" value="PAC"/>
</dbReference>
<feature type="region of interest" description="Disordered" evidence="5">
    <location>
        <begin position="714"/>
        <end position="776"/>
    </location>
</feature>
<feature type="compositionally biased region" description="Basic and acidic residues" evidence="5">
    <location>
        <begin position="717"/>
        <end position="731"/>
    </location>
</feature>